<organism evidence="18 19">
    <name type="scientific">Celerinatantimonas yamalensis</name>
    <dbReference type="NCBI Taxonomy" id="559956"/>
    <lineage>
        <taxon>Bacteria</taxon>
        <taxon>Pseudomonadati</taxon>
        <taxon>Pseudomonadota</taxon>
        <taxon>Gammaproteobacteria</taxon>
        <taxon>Celerinatantimonadaceae</taxon>
        <taxon>Celerinatantimonas</taxon>
    </lineage>
</organism>
<comment type="subcellular location">
    <subcellularLocation>
        <location evidence="2">Cell inner membrane</location>
        <topology evidence="2">Multi-pass membrane protein</topology>
    </subcellularLocation>
</comment>
<keyword evidence="13" id="KW-0902">Two-component regulatory system</keyword>
<dbReference type="RefSeq" id="WP_408622826.1">
    <property type="nucleotide sequence ID" value="NZ_JBEQCT010000002.1"/>
</dbReference>
<dbReference type="CDD" id="cd06225">
    <property type="entry name" value="HAMP"/>
    <property type="match status" value="1"/>
</dbReference>
<dbReference type="InterPro" id="IPR003660">
    <property type="entry name" value="HAMP_dom"/>
</dbReference>
<dbReference type="SMART" id="SM00304">
    <property type="entry name" value="HAMP"/>
    <property type="match status" value="1"/>
</dbReference>
<evidence type="ECO:0000256" key="9">
    <source>
        <dbReference type="ARBA" id="ARBA00022741"/>
    </source>
</evidence>
<keyword evidence="10" id="KW-0418">Kinase</keyword>
<keyword evidence="4" id="KW-1003">Cell membrane</keyword>
<accession>A0ABW9G6M7</accession>
<evidence type="ECO:0000256" key="1">
    <source>
        <dbReference type="ARBA" id="ARBA00000085"/>
    </source>
</evidence>
<dbReference type="SMART" id="SM00388">
    <property type="entry name" value="HisKA"/>
    <property type="match status" value="1"/>
</dbReference>
<dbReference type="PROSITE" id="PS50109">
    <property type="entry name" value="HIS_KIN"/>
    <property type="match status" value="1"/>
</dbReference>
<evidence type="ECO:0000313" key="18">
    <source>
        <dbReference type="EMBL" id="MFM2484641.1"/>
    </source>
</evidence>
<comment type="catalytic activity">
    <reaction evidence="1">
        <text>ATP + protein L-histidine = ADP + protein N-phospho-L-histidine.</text>
        <dbReference type="EC" id="2.7.13.3"/>
    </reaction>
</comment>
<evidence type="ECO:0000256" key="5">
    <source>
        <dbReference type="ARBA" id="ARBA00022519"/>
    </source>
</evidence>
<dbReference type="CDD" id="cd00082">
    <property type="entry name" value="HisKA"/>
    <property type="match status" value="1"/>
</dbReference>
<protein>
    <recommendedName>
        <fullName evidence="3">histidine kinase</fullName>
        <ecNumber evidence="3">2.7.13.3</ecNumber>
    </recommendedName>
</protein>
<keyword evidence="12 15" id="KW-1133">Transmembrane helix</keyword>
<feature type="domain" description="HAMP" evidence="17">
    <location>
        <begin position="161"/>
        <end position="213"/>
    </location>
</feature>
<evidence type="ECO:0000256" key="11">
    <source>
        <dbReference type="ARBA" id="ARBA00022840"/>
    </source>
</evidence>
<evidence type="ECO:0000313" key="19">
    <source>
        <dbReference type="Proteomes" id="UP001629953"/>
    </source>
</evidence>
<dbReference type="Proteomes" id="UP001629953">
    <property type="component" value="Unassembled WGS sequence"/>
</dbReference>
<keyword evidence="9" id="KW-0547">Nucleotide-binding</keyword>
<evidence type="ECO:0000256" key="14">
    <source>
        <dbReference type="ARBA" id="ARBA00023136"/>
    </source>
</evidence>
<dbReference type="InterPro" id="IPR004358">
    <property type="entry name" value="Sig_transdc_His_kin-like_C"/>
</dbReference>
<gene>
    <name evidence="18" type="ORF">ABUE30_06100</name>
</gene>
<dbReference type="SUPFAM" id="SSF55874">
    <property type="entry name" value="ATPase domain of HSP90 chaperone/DNA topoisomerase II/histidine kinase"/>
    <property type="match status" value="1"/>
</dbReference>
<dbReference type="SMART" id="SM00387">
    <property type="entry name" value="HATPase_c"/>
    <property type="match status" value="1"/>
</dbReference>
<dbReference type="InterPro" id="IPR036890">
    <property type="entry name" value="HATPase_C_sf"/>
</dbReference>
<dbReference type="Gene3D" id="1.10.287.130">
    <property type="match status" value="1"/>
</dbReference>
<sequence length="412" mass="46736">MRHLFRQLNSLLGRSALLMITLVALVQLTIIILVYKRLGQHGSQRDAQFVQVAFQIAAIPAERSTLSQYGITYIAPSSALLTRCPNHCQPRHWPFENLLSKQLGPDYLLVLDKRSGNAWVKNRRLGFWLYASDLGIPEENFDTSLIVILLLAIVASLLLYWQLRRPIRKLSHAASLFRQNGQPSHLQPSGPQELSALMQQFNEMTENLHQLEQERAIMLAGMAHDLRSPVTRMQVRANLLNDESLKAGFLKDCVALSRLIRQFIDFSKTPEHSAPVPVNLLCQQLSQRYRESMELSLDLQSDETVCLPEQELERILINLIDNALYYGVQPIILQTQVTADRLVIKVIDHGHGMSPEQWSTGVKPFVRLDKSRGGAHSGLGLAIVQRLVHYLQGEIQASRQPDHFEIQLTFPL</sequence>
<dbReference type="InterPro" id="IPR005467">
    <property type="entry name" value="His_kinase_dom"/>
</dbReference>
<dbReference type="InterPro" id="IPR036097">
    <property type="entry name" value="HisK_dim/P_sf"/>
</dbReference>
<feature type="transmembrane region" description="Helical" evidence="15">
    <location>
        <begin position="143"/>
        <end position="161"/>
    </location>
</feature>
<name>A0ABW9G6M7_9GAMM</name>
<evidence type="ECO:0000256" key="3">
    <source>
        <dbReference type="ARBA" id="ARBA00012438"/>
    </source>
</evidence>
<evidence type="ECO:0000256" key="2">
    <source>
        <dbReference type="ARBA" id="ARBA00004429"/>
    </source>
</evidence>
<evidence type="ECO:0000256" key="10">
    <source>
        <dbReference type="ARBA" id="ARBA00022777"/>
    </source>
</evidence>
<dbReference type="InterPro" id="IPR003661">
    <property type="entry name" value="HisK_dim/P_dom"/>
</dbReference>
<feature type="transmembrane region" description="Helical" evidence="15">
    <location>
        <begin position="12"/>
        <end position="35"/>
    </location>
</feature>
<dbReference type="GO" id="GO:0005524">
    <property type="term" value="F:ATP binding"/>
    <property type="evidence" value="ECO:0007669"/>
    <property type="project" value="UniProtKB-KW"/>
</dbReference>
<dbReference type="Pfam" id="PF00672">
    <property type="entry name" value="HAMP"/>
    <property type="match status" value="1"/>
</dbReference>
<keyword evidence="8 15" id="KW-0812">Transmembrane</keyword>
<keyword evidence="19" id="KW-1185">Reference proteome</keyword>
<dbReference type="Gene3D" id="3.30.565.10">
    <property type="entry name" value="Histidine kinase-like ATPase, C-terminal domain"/>
    <property type="match status" value="1"/>
</dbReference>
<proteinExistence type="predicted"/>
<dbReference type="CDD" id="cd00075">
    <property type="entry name" value="HATPase"/>
    <property type="match status" value="1"/>
</dbReference>
<dbReference type="SUPFAM" id="SSF47384">
    <property type="entry name" value="Homodimeric domain of signal transducing histidine kinase"/>
    <property type="match status" value="1"/>
</dbReference>
<evidence type="ECO:0000256" key="13">
    <source>
        <dbReference type="ARBA" id="ARBA00023012"/>
    </source>
</evidence>
<evidence type="ECO:0000256" key="6">
    <source>
        <dbReference type="ARBA" id="ARBA00022553"/>
    </source>
</evidence>
<evidence type="ECO:0000259" key="16">
    <source>
        <dbReference type="PROSITE" id="PS50109"/>
    </source>
</evidence>
<dbReference type="PANTHER" id="PTHR44936">
    <property type="entry name" value="SENSOR PROTEIN CREC"/>
    <property type="match status" value="1"/>
</dbReference>
<evidence type="ECO:0000256" key="8">
    <source>
        <dbReference type="ARBA" id="ARBA00022692"/>
    </source>
</evidence>
<comment type="caution">
    <text evidence="18">The sequence shown here is derived from an EMBL/GenBank/DDBJ whole genome shotgun (WGS) entry which is preliminary data.</text>
</comment>
<dbReference type="InterPro" id="IPR050980">
    <property type="entry name" value="2C_sensor_his_kinase"/>
</dbReference>
<keyword evidence="7" id="KW-0808">Transferase</keyword>
<dbReference type="PANTHER" id="PTHR44936:SF5">
    <property type="entry name" value="SENSOR HISTIDINE KINASE ENVZ"/>
    <property type="match status" value="1"/>
</dbReference>
<keyword evidence="5" id="KW-0997">Cell inner membrane</keyword>
<evidence type="ECO:0000259" key="17">
    <source>
        <dbReference type="PROSITE" id="PS50885"/>
    </source>
</evidence>
<evidence type="ECO:0000256" key="7">
    <source>
        <dbReference type="ARBA" id="ARBA00022679"/>
    </source>
</evidence>
<reference evidence="18 19" key="1">
    <citation type="journal article" date="2013" name="Int. J. Syst. Evol. Microbiol.">
        <title>Celerinatantimonas yamalensis sp. nov., a cold-adapted diazotrophic bacterium from a cold permafrost brine.</title>
        <authorList>
            <person name="Shcherbakova V."/>
            <person name="Chuvilskaya N."/>
            <person name="Rivkina E."/>
            <person name="Demidov N."/>
            <person name="Uchaeva V."/>
            <person name="Suetin S."/>
            <person name="Suzina N."/>
            <person name="Gilichinsky D."/>
        </authorList>
    </citation>
    <scope>NUCLEOTIDE SEQUENCE [LARGE SCALE GENOMIC DNA]</scope>
    <source>
        <strain evidence="18 19">C7</strain>
    </source>
</reference>
<evidence type="ECO:0000256" key="4">
    <source>
        <dbReference type="ARBA" id="ARBA00022475"/>
    </source>
</evidence>
<dbReference type="PRINTS" id="PR00344">
    <property type="entry name" value="BCTRLSENSOR"/>
</dbReference>
<evidence type="ECO:0000256" key="12">
    <source>
        <dbReference type="ARBA" id="ARBA00022989"/>
    </source>
</evidence>
<dbReference type="PROSITE" id="PS50885">
    <property type="entry name" value="HAMP"/>
    <property type="match status" value="1"/>
</dbReference>
<feature type="domain" description="Histidine kinase" evidence="16">
    <location>
        <begin position="221"/>
        <end position="412"/>
    </location>
</feature>
<evidence type="ECO:0000256" key="15">
    <source>
        <dbReference type="SAM" id="Phobius"/>
    </source>
</evidence>
<keyword evidence="14 15" id="KW-0472">Membrane</keyword>
<dbReference type="Pfam" id="PF02518">
    <property type="entry name" value="HATPase_c"/>
    <property type="match status" value="1"/>
</dbReference>
<keyword evidence="6" id="KW-0597">Phosphoprotein</keyword>
<dbReference type="EMBL" id="JBEQCT010000002">
    <property type="protein sequence ID" value="MFM2484641.1"/>
    <property type="molecule type" value="Genomic_DNA"/>
</dbReference>
<dbReference type="EC" id="2.7.13.3" evidence="3"/>
<dbReference type="InterPro" id="IPR003594">
    <property type="entry name" value="HATPase_dom"/>
</dbReference>
<keyword evidence="11 18" id="KW-0067">ATP-binding</keyword>